<dbReference type="GO" id="GO:0030686">
    <property type="term" value="C:90S preribosome"/>
    <property type="evidence" value="ECO:0007669"/>
    <property type="project" value="InterPro"/>
</dbReference>
<evidence type="ECO:0000256" key="2">
    <source>
        <dbReference type="SAM" id="MobiDB-lite"/>
    </source>
</evidence>
<evidence type="ECO:0000256" key="1">
    <source>
        <dbReference type="PROSITE-ProRule" id="PRU00221"/>
    </source>
</evidence>
<keyword evidence="1" id="KW-0853">WD repeat</keyword>
<accession>A0A1J9RFP3</accession>
<dbReference type="SUPFAM" id="SSF50978">
    <property type="entry name" value="WD40 repeat-like"/>
    <property type="match status" value="2"/>
</dbReference>
<dbReference type="Proteomes" id="UP000242791">
    <property type="component" value="Unassembled WGS sequence"/>
</dbReference>
<dbReference type="STRING" id="1658174.A0A1J9RFP3"/>
<dbReference type="GO" id="GO:0032040">
    <property type="term" value="C:small-subunit processome"/>
    <property type="evidence" value="ECO:0007669"/>
    <property type="project" value="TreeGrafter"/>
</dbReference>
<dbReference type="InterPro" id="IPR015943">
    <property type="entry name" value="WD40/YVTN_repeat-like_dom_sf"/>
</dbReference>
<dbReference type="InterPro" id="IPR046351">
    <property type="entry name" value="UTP4"/>
</dbReference>
<dbReference type="SMART" id="SM00320">
    <property type="entry name" value="WD40"/>
    <property type="match status" value="8"/>
</dbReference>
<feature type="region of interest" description="Disordered" evidence="2">
    <location>
        <begin position="924"/>
        <end position="966"/>
    </location>
</feature>
<dbReference type="GO" id="GO:0034455">
    <property type="term" value="C:t-UTP complex"/>
    <property type="evidence" value="ECO:0007669"/>
    <property type="project" value="TreeGrafter"/>
</dbReference>
<evidence type="ECO:0000313" key="4">
    <source>
        <dbReference type="Proteomes" id="UP000242791"/>
    </source>
</evidence>
<dbReference type="InterPro" id="IPR036322">
    <property type="entry name" value="WD40_repeat_dom_sf"/>
</dbReference>
<dbReference type="VEuPathDB" id="FungiDB:ACJ73_01196"/>
<dbReference type="AlphaFoldDB" id="A0A1J9RFP3"/>
<dbReference type="PROSITE" id="PS50082">
    <property type="entry name" value="WD_REPEATS_2"/>
    <property type="match status" value="1"/>
</dbReference>
<dbReference type="GO" id="GO:0000462">
    <property type="term" value="P:maturation of SSU-rRNA from tricistronic rRNA transcript (SSU-rRNA, 5.8S rRNA, LSU-rRNA)"/>
    <property type="evidence" value="ECO:0007669"/>
    <property type="project" value="InterPro"/>
</dbReference>
<dbReference type="GO" id="GO:0003723">
    <property type="term" value="F:RNA binding"/>
    <property type="evidence" value="ECO:0007669"/>
    <property type="project" value="TreeGrafter"/>
</dbReference>
<gene>
    <name evidence="3" type="ORF">ACJ73_01196</name>
</gene>
<dbReference type="PANTHER" id="PTHR44163:SF1">
    <property type="entry name" value="U3 SMALL NUCLEOLAR RNA-ASSOCIATED PROTEIN 4 HOMOLOG"/>
    <property type="match status" value="1"/>
</dbReference>
<feature type="region of interest" description="Disordered" evidence="2">
    <location>
        <begin position="863"/>
        <end position="903"/>
    </location>
</feature>
<feature type="region of interest" description="Disordered" evidence="2">
    <location>
        <begin position="755"/>
        <end position="799"/>
    </location>
</feature>
<reference evidence="3 4" key="1">
    <citation type="submission" date="2015-08" db="EMBL/GenBank/DDBJ databases">
        <title>Emmonsia species relationships and genome sequence.</title>
        <authorList>
            <person name="Cuomo C.A."/>
            <person name="Schwartz I.S."/>
            <person name="Kenyon C."/>
            <person name="De Hoog G.S."/>
            <person name="Govender N.P."/>
            <person name="Botha A."/>
            <person name="Moreno L."/>
            <person name="De Vries M."/>
            <person name="Munoz J.F."/>
            <person name="Stielow J.B."/>
        </authorList>
    </citation>
    <scope>NUCLEOTIDE SEQUENCE [LARGE SCALE GENOMIC DNA]</scope>
    <source>
        <strain evidence="3 4">EI222</strain>
    </source>
</reference>
<proteinExistence type="predicted"/>
<feature type="repeat" description="WD" evidence="1">
    <location>
        <begin position="279"/>
        <end position="320"/>
    </location>
</feature>
<dbReference type="Pfam" id="PF00400">
    <property type="entry name" value="WD40"/>
    <property type="match status" value="1"/>
</dbReference>
<protein>
    <submittedName>
        <fullName evidence="3">Uncharacterized protein</fullName>
    </submittedName>
</protein>
<dbReference type="OrthoDB" id="8883818at2759"/>
<evidence type="ECO:0000313" key="3">
    <source>
        <dbReference type="EMBL" id="OJD27407.1"/>
    </source>
</evidence>
<dbReference type="EMBL" id="LGTZ01000102">
    <property type="protein sequence ID" value="OJD27407.1"/>
    <property type="molecule type" value="Genomic_DNA"/>
</dbReference>
<keyword evidence="4" id="KW-1185">Reference proteome</keyword>
<dbReference type="Gene3D" id="2.130.10.10">
    <property type="entry name" value="YVTN repeat-like/Quinoprotein amine dehydrogenase"/>
    <property type="match status" value="3"/>
</dbReference>
<organism evidence="3 4">
    <name type="scientific">Blastomyces percursus</name>
    <dbReference type="NCBI Taxonomy" id="1658174"/>
    <lineage>
        <taxon>Eukaryota</taxon>
        <taxon>Fungi</taxon>
        <taxon>Dikarya</taxon>
        <taxon>Ascomycota</taxon>
        <taxon>Pezizomycotina</taxon>
        <taxon>Eurotiomycetes</taxon>
        <taxon>Eurotiomycetidae</taxon>
        <taxon>Onygenales</taxon>
        <taxon>Ajellomycetaceae</taxon>
        <taxon>Blastomyces</taxon>
    </lineage>
</organism>
<feature type="compositionally biased region" description="Low complexity" evidence="2">
    <location>
        <begin position="892"/>
        <end position="903"/>
    </location>
</feature>
<name>A0A1J9RFP3_9EURO</name>
<dbReference type="PANTHER" id="PTHR44163">
    <property type="entry name" value="U3 SMALL NUCLEOLAR RNA-ASSOCIATED PROTEIN 4 HOMOLOG"/>
    <property type="match status" value="1"/>
</dbReference>
<sequence>MDIHRCRFVAYNPQAINALAFSHPPSAEVSGRGVPTLRLAIGRANGDVEIWNPLRGAWLQESILRGGKDRTIEGLAWTQDPSENEVDSSGFKVPGKLRLFSIGSSSVVTEWNLEEGRPARHSSGSFGEIWCLAAQPRWKPTKKDKDGKFLPPTEGEYTGQHLAVGCADGSIVILSTEDGDLRYLRTMRPSTKKARVLSLTFQDRNTAVAGYADSTIRIFDIRNGKILRTVSMGKGPVKGSKDLLVWSVKCLPDGTIISGDSAGEIRFWDARNYSLIQRIQGHQADVLDIAVSADGESVISGGVDQRTTIYKLTSGKKSDKSRRWKEVTHRRYHTHDVKAFAVYETKDISIVVSGGLDTIPVVLPLREYGAEHHRKLSNLPQVPQVTSSPSSRLLMSWWDREVCLWYISKRSGPGEQLLDGTSHKLVGKVLFQGDESLTSAALSSDGKLLIAATVAEVKMFSLKWRKGGSKPALRVQKIDLPPTVARHGAKSVTFSPDRLWICLVRPNNDINLARIVSNSYPKENPWVLSELIDLDRIPRQIRYKEIYGTLGQYERSVRCLVFSEDSRMLACGDLGGFIDTWILEDVQESEKAGKGVKLNGMALTSSDDESSDDDDDAPVVLEGQRWIRTPSESPIPRLKAGILLLSFRPSNLSHVKSLTNGTTDSHVSLPILPGTDRLMVLTAEHQLSEFEVMKGILSDWSRRNPKAYLPNEFTILKDRAMGAIWDVNQSRERLWLYGPTWMWMFDLSQDFPSPDDAVENKDVPGAAKQGTNKRKRNNEDGKMPKSNTGAGDRIAVSKSDVGLGRKMRKIVGSEEANAQWIDLKREKARDDVIEEDEYDQYNESSAANDSLLARLRRERGLAELETKEEGEDEDHGRDKEINHHSQHQPNGTSTSSPSSSITSSRKLQVAFAVVIDNRLQVNGHNKTLAKGKQERSQKSQAAIPEKPERKEQATVGTQNPTDLDFVPDLPLQAKETPKKSPQQRRWWHTHKYRDVLGIVPLDHPGSVSDADQGLREGDFNLEVAVVERPMWEVELPGRYVRDYE</sequence>
<feature type="compositionally biased region" description="Basic and acidic residues" evidence="2">
    <location>
        <begin position="874"/>
        <end position="883"/>
    </location>
</feature>
<dbReference type="InterPro" id="IPR001680">
    <property type="entry name" value="WD40_rpt"/>
</dbReference>
<comment type="caution">
    <text evidence="3">The sequence shown here is derived from an EMBL/GenBank/DDBJ whole genome shotgun (WGS) entry which is preliminary data.</text>
</comment>